<dbReference type="InterPro" id="IPR017907">
    <property type="entry name" value="Znf_RING_CS"/>
</dbReference>
<organism evidence="6">
    <name type="scientific">Zooxanthella nutricula</name>
    <dbReference type="NCBI Taxonomy" id="1333877"/>
    <lineage>
        <taxon>Eukaryota</taxon>
        <taxon>Sar</taxon>
        <taxon>Alveolata</taxon>
        <taxon>Dinophyceae</taxon>
        <taxon>Peridiniales</taxon>
        <taxon>Peridiniales incertae sedis</taxon>
        <taxon>Zooxanthella</taxon>
    </lineage>
</organism>
<feature type="domain" description="RING-type" evidence="5">
    <location>
        <begin position="9"/>
        <end position="52"/>
    </location>
</feature>
<dbReference type="Pfam" id="PF00097">
    <property type="entry name" value="zf-C3HC4"/>
    <property type="match status" value="1"/>
</dbReference>
<dbReference type="SUPFAM" id="SSF57850">
    <property type="entry name" value="RING/U-box"/>
    <property type="match status" value="1"/>
</dbReference>
<name>A0A7S2HRU7_9DINO</name>
<evidence type="ECO:0000256" key="2">
    <source>
        <dbReference type="ARBA" id="ARBA00022771"/>
    </source>
</evidence>
<reference evidence="6" key="1">
    <citation type="submission" date="2021-01" db="EMBL/GenBank/DDBJ databases">
        <authorList>
            <person name="Corre E."/>
            <person name="Pelletier E."/>
            <person name="Niang G."/>
            <person name="Scheremetjew M."/>
            <person name="Finn R."/>
            <person name="Kale V."/>
            <person name="Holt S."/>
            <person name="Cochrane G."/>
            <person name="Meng A."/>
            <person name="Brown T."/>
            <person name="Cohen L."/>
        </authorList>
    </citation>
    <scope>NUCLEOTIDE SEQUENCE</scope>
    <source>
        <strain evidence="6">RCC3387</strain>
    </source>
</reference>
<dbReference type="InterPro" id="IPR013083">
    <property type="entry name" value="Znf_RING/FYVE/PHD"/>
</dbReference>
<dbReference type="GO" id="GO:0008270">
    <property type="term" value="F:zinc ion binding"/>
    <property type="evidence" value="ECO:0007669"/>
    <property type="project" value="UniProtKB-KW"/>
</dbReference>
<evidence type="ECO:0000259" key="5">
    <source>
        <dbReference type="PROSITE" id="PS50089"/>
    </source>
</evidence>
<dbReference type="AlphaFoldDB" id="A0A7S2HRU7"/>
<proteinExistence type="predicted"/>
<evidence type="ECO:0000256" key="4">
    <source>
        <dbReference type="PROSITE-ProRule" id="PRU00175"/>
    </source>
</evidence>
<keyword evidence="3" id="KW-0862">Zinc</keyword>
<dbReference type="Gene3D" id="3.30.40.10">
    <property type="entry name" value="Zinc/RING finger domain, C3HC4 (zinc finger)"/>
    <property type="match status" value="1"/>
</dbReference>
<protein>
    <recommendedName>
        <fullName evidence="5">RING-type domain-containing protein</fullName>
    </recommendedName>
</protein>
<dbReference type="EMBL" id="HBGW01005692">
    <property type="protein sequence ID" value="CAD9497930.1"/>
    <property type="molecule type" value="Transcribed_RNA"/>
</dbReference>
<keyword evidence="2 4" id="KW-0863">Zinc-finger</keyword>
<evidence type="ECO:0000256" key="1">
    <source>
        <dbReference type="ARBA" id="ARBA00022723"/>
    </source>
</evidence>
<dbReference type="InterPro" id="IPR001841">
    <property type="entry name" value="Znf_RING"/>
</dbReference>
<dbReference type="PROSITE" id="PS00518">
    <property type="entry name" value="ZF_RING_1"/>
    <property type="match status" value="1"/>
</dbReference>
<accession>A0A7S2HRU7</accession>
<evidence type="ECO:0000313" key="6">
    <source>
        <dbReference type="EMBL" id="CAD9497930.1"/>
    </source>
</evidence>
<dbReference type="SMART" id="SM00184">
    <property type="entry name" value="RING"/>
    <property type="match status" value="1"/>
</dbReference>
<sequence length="354" mass="39875">MADDADGECALCLQELRDACATRCGHRFCRSCILQAMGMYAPTWIGRCPLCRQSMSVYSLVHVASGEALASPEVSTIFGSVYVQSGGLGKASYHFDDADDCYISYASAPEEWRLDDGAAPPKRKPFARPTWDPGARTFRGSVEWGPTSFGGHRLWEYELTFAEDFCSIVGGRVVMDGAREVQFRAPWERTFRTLTYTKWTPDPATVFGSVFVQGTEWMEMHEGIASYHFDAEDDCYISYANAPSDWLLDDGTPPPAKKTFVRASYDAASRTFRGSIEWDPTFNQASRWVYEMVFSEDFSSIVAGMMREYGPSGDAVMRHTRFHDPREYQGIDDSVLVYVRRPPALLMMPRLRPP</sequence>
<dbReference type="InterPro" id="IPR018957">
    <property type="entry name" value="Znf_C3HC4_RING-type"/>
</dbReference>
<keyword evidence="1" id="KW-0479">Metal-binding</keyword>
<gene>
    <name evidence="6" type="ORF">BRAN1462_LOCUS3759</name>
</gene>
<evidence type="ECO:0000256" key="3">
    <source>
        <dbReference type="ARBA" id="ARBA00022833"/>
    </source>
</evidence>
<dbReference type="PROSITE" id="PS50089">
    <property type="entry name" value="ZF_RING_2"/>
    <property type="match status" value="1"/>
</dbReference>